<evidence type="ECO:0000313" key="2">
    <source>
        <dbReference type="Proteomes" id="UP001233999"/>
    </source>
</evidence>
<sequence>ICISLRDLWHIWELRINENIRTELHIHICKKKIPFYRPQGKRIIGRSRSLRIHILMKMMDMNKLAHYKTKLRQLPYRYKT</sequence>
<accession>A0AAD7Z6F2</accession>
<gene>
    <name evidence="1" type="ORF">L9F63_008060</name>
</gene>
<comment type="caution">
    <text evidence="1">The sequence shown here is derived from an EMBL/GenBank/DDBJ whole genome shotgun (WGS) entry which is preliminary data.</text>
</comment>
<protein>
    <submittedName>
        <fullName evidence="1">Uncharacterized protein</fullName>
    </submittedName>
</protein>
<reference evidence="1" key="2">
    <citation type="submission" date="2023-05" db="EMBL/GenBank/DDBJ databases">
        <authorList>
            <person name="Fouks B."/>
        </authorList>
    </citation>
    <scope>NUCLEOTIDE SEQUENCE</scope>
    <source>
        <strain evidence="1">Stay&amp;Tobe</strain>
        <tissue evidence="1">Testes</tissue>
    </source>
</reference>
<evidence type="ECO:0000313" key="1">
    <source>
        <dbReference type="EMBL" id="KAJ9574746.1"/>
    </source>
</evidence>
<organism evidence="1 2">
    <name type="scientific">Diploptera punctata</name>
    <name type="common">Pacific beetle cockroach</name>
    <dbReference type="NCBI Taxonomy" id="6984"/>
    <lineage>
        <taxon>Eukaryota</taxon>
        <taxon>Metazoa</taxon>
        <taxon>Ecdysozoa</taxon>
        <taxon>Arthropoda</taxon>
        <taxon>Hexapoda</taxon>
        <taxon>Insecta</taxon>
        <taxon>Pterygota</taxon>
        <taxon>Neoptera</taxon>
        <taxon>Polyneoptera</taxon>
        <taxon>Dictyoptera</taxon>
        <taxon>Blattodea</taxon>
        <taxon>Blaberoidea</taxon>
        <taxon>Blaberidae</taxon>
        <taxon>Diplopterinae</taxon>
        <taxon>Diploptera</taxon>
    </lineage>
</organism>
<dbReference type="Proteomes" id="UP001233999">
    <property type="component" value="Unassembled WGS sequence"/>
</dbReference>
<proteinExistence type="predicted"/>
<feature type="non-terminal residue" evidence="1">
    <location>
        <position position="80"/>
    </location>
</feature>
<feature type="non-terminal residue" evidence="1">
    <location>
        <position position="1"/>
    </location>
</feature>
<dbReference type="EMBL" id="JASPKZ010010264">
    <property type="protein sequence ID" value="KAJ9574746.1"/>
    <property type="molecule type" value="Genomic_DNA"/>
</dbReference>
<keyword evidence="2" id="KW-1185">Reference proteome</keyword>
<dbReference type="AlphaFoldDB" id="A0AAD7Z6F2"/>
<reference evidence="1" key="1">
    <citation type="journal article" date="2023" name="IScience">
        <title>Live-bearing cockroach genome reveals convergent evolutionary mechanisms linked to viviparity in insects and beyond.</title>
        <authorList>
            <person name="Fouks B."/>
            <person name="Harrison M.C."/>
            <person name="Mikhailova A.A."/>
            <person name="Marchal E."/>
            <person name="English S."/>
            <person name="Carruthers M."/>
            <person name="Jennings E.C."/>
            <person name="Chiamaka E.L."/>
            <person name="Frigard R.A."/>
            <person name="Pippel M."/>
            <person name="Attardo G.M."/>
            <person name="Benoit J.B."/>
            <person name="Bornberg-Bauer E."/>
            <person name="Tobe S.S."/>
        </authorList>
    </citation>
    <scope>NUCLEOTIDE SEQUENCE</scope>
    <source>
        <strain evidence="1">Stay&amp;Tobe</strain>
    </source>
</reference>
<name>A0AAD7Z6F2_DIPPU</name>